<evidence type="ECO:0000259" key="6">
    <source>
        <dbReference type="SMART" id="SM00013"/>
    </source>
</evidence>
<gene>
    <name evidence="7" type="ORF">P4O66_006535</name>
</gene>
<dbReference type="SMART" id="SM00013">
    <property type="entry name" value="LRRNT"/>
    <property type="match status" value="2"/>
</dbReference>
<dbReference type="Proteomes" id="UP001239994">
    <property type="component" value="Unassembled WGS sequence"/>
</dbReference>
<dbReference type="PANTHER" id="PTHR45712:SF8">
    <property type="entry name" value="PROLARGIN"/>
    <property type="match status" value="1"/>
</dbReference>
<evidence type="ECO:0000313" key="8">
    <source>
        <dbReference type="Proteomes" id="UP001239994"/>
    </source>
</evidence>
<keyword evidence="2" id="KW-0732">Signal</keyword>
<dbReference type="InterPro" id="IPR032675">
    <property type="entry name" value="LRR_dom_sf"/>
</dbReference>
<feature type="domain" description="LRRNT" evidence="6">
    <location>
        <begin position="405"/>
        <end position="439"/>
    </location>
</feature>
<dbReference type="InterPro" id="IPR000372">
    <property type="entry name" value="LRRNT"/>
</dbReference>
<name>A0AAD8ZK46_9TELE</name>
<proteinExistence type="predicted"/>
<keyword evidence="8" id="KW-1185">Reference proteome</keyword>
<feature type="region of interest" description="Disordered" evidence="5">
    <location>
        <begin position="354"/>
        <end position="398"/>
    </location>
</feature>
<feature type="domain" description="LRRNT" evidence="6">
    <location>
        <begin position="33"/>
        <end position="72"/>
    </location>
</feature>
<evidence type="ECO:0000313" key="7">
    <source>
        <dbReference type="EMBL" id="KAK1800034.1"/>
    </source>
</evidence>
<dbReference type="InterPro" id="IPR001611">
    <property type="entry name" value="Leu-rich_rpt"/>
</dbReference>
<keyword evidence="3" id="KW-0677">Repeat</keyword>
<dbReference type="FunFam" id="3.80.10.10:FF:000133">
    <property type="entry name" value="prolargin"/>
    <property type="match status" value="1"/>
</dbReference>
<dbReference type="InterPro" id="IPR050333">
    <property type="entry name" value="SLRP"/>
</dbReference>
<comment type="caution">
    <text evidence="7">The sequence shown here is derived from an EMBL/GenBank/DDBJ whole genome shotgun (WGS) entry which is preliminary data.</text>
</comment>
<accession>A0AAD8ZK46</accession>
<evidence type="ECO:0000256" key="2">
    <source>
        <dbReference type="ARBA" id="ARBA00022729"/>
    </source>
</evidence>
<dbReference type="PROSITE" id="PS51450">
    <property type="entry name" value="LRR"/>
    <property type="match status" value="5"/>
</dbReference>
<sequence length="712" mass="80950">MKLCHPHASQGKFPRLKRSHAQRHRRRVCLAPQDPSSCCTVTQLGPEYVCRVRVHVWGLGRLPAGLPSRTEYLFLQGNMINGFGSGVFINATSLRWLFLDRNQLLSKKLDRMPLSSLTRLVNLFINHNNLTEVPAGLPSTLRQLRLAYNHIEKISPGTFQNLTNLNLLLLQGNQLKTLGENDFKGLSILNLMDLSHNHLDTFPKHLPPSVQQLYLSGNVLTGMSSDSLQGFSGLHYLRLNHNQLKSEVLDPSTFNVTSLVELDLSYNQLTQIPVVPTTLQYLYLEVNNIGVAGVAERCLQDGEMTWMKLARTHRQDLGNILPGLIDRILRTMKAGLGFCSLLVLLLATDVWGQRRRPRPKPPTTRKPVPPAPRKPSPAPPKTDLEPREPTDFPPPILGPPSSFPDCPRECFCPPSYANALYCENRNLRKVPVIPPRTHYLYLQNNFIDQVTADSFSNATDLKWLNLGNNRIRSIEKQVFEKVPNLLYLYIERNQLKEVPSDLPRGLEQLRLSRNQISKIAPGAFGKMQHLILLDLHHNRISDSNLGKNVFKDLTSLIQLNLANNILRKMPANVPVRIYQLFLDRNNIEDIPQGYFKDFTNIAFIRLNYNQLTDKGLPKMVFNISTLLDLHLAHNKLANVPLFNAHLEHLHLNNNNIERINGTEICPFSMSEDVHDFSSVPKLRYLRLDGNQLSPPIPMEVIMCFRHLHSIVI</sequence>
<dbReference type="GO" id="GO:0005615">
    <property type="term" value="C:extracellular space"/>
    <property type="evidence" value="ECO:0007669"/>
    <property type="project" value="TreeGrafter"/>
</dbReference>
<dbReference type="EMBL" id="JAROKS010000011">
    <property type="protein sequence ID" value="KAK1800034.1"/>
    <property type="molecule type" value="Genomic_DNA"/>
</dbReference>
<evidence type="ECO:0000256" key="4">
    <source>
        <dbReference type="ARBA" id="ARBA00023180"/>
    </source>
</evidence>
<dbReference type="SUPFAM" id="SSF52058">
    <property type="entry name" value="L domain-like"/>
    <property type="match status" value="2"/>
</dbReference>
<dbReference type="SMART" id="SM00364">
    <property type="entry name" value="LRR_BAC"/>
    <property type="match status" value="5"/>
</dbReference>
<dbReference type="Pfam" id="PF00560">
    <property type="entry name" value="LRR_1"/>
    <property type="match status" value="1"/>
</dbReference>
<dbReference type="FunFam" id="3.80.10.10:FF:000807">
    <property type="entry name" value="PRELP isoform 1"/>
    <property type="match status" value="1"/>
</dbReference>
<dbReference type="Pfam" id="PF13516">
    <property type="entry name" value="LRR_6"/>
    <property type="match status" value="1"/>
</dbReference>
<keyword evidence="1" id="KW-0433">Leucine-rich repeat</keyword>
<dbReference type="InterPro" id="IPR003591">
    <property type="entry name" value="Leu-rich_rpt_typical-subtyp"/>
</dbReference>
<evidence type="ECO:0000256" key="1">
    <source>
        <dbReference type="ARBA" id="ARBA00022614"/>
    </source>
</evidence>
<reference evidence="7" key="1">
    <citation type="submission" date="2023-03" db="EMBL/GenBank/DDBJ databases">
        <title>Electrophorus voltai genome.</title>
        <authorList>
            <person name="Bian C."/>
        </authorList>
    </citation>
    <scope>NUCLEOTIDE SEQUENCE</scope>
    <source>
        <strain evidence="7">CB-2022</strain>
        <tissue evidence="7">Muscle</tissue>
    </source>
</reference>
<dbReference type="Pfam" id="PF13855">
    <property type="entry name" value="LRR_8"/>
    <property type="match status" value="3"/>
</dbReference>
<feature type="compositionally biased region" description="Pro residues" evidence="5">
    <location>
        <begin position="360"/>
        <end position="380"/>
    </location>
</feature>
<dbReference type="PANTHER" id="PTHR45712">
    <property type="entry name" value="AGAP008170-PA"/>
    <property type="match status" value="1"/>
</dbReference>
<dbReference type="Gene3D" id="3.80.10.10">
    <property type="entry name" value="Ribonuclease Inhibitor"/>
    <property type="match status" value="3"/>
</dbReference>
<keyword evidence="4" id="KW-0325">Glycoprotein</keyword>
<dbReference type="SMART" id="SM00369">
    <property type="entry name" value="LRR_TYP"/>
    <property type="match status" value="13"/>
</dbReference>
<organism evidence="7 8">
    <name type="scientific">Electrophorus voltai</name>
    <dbReference type="NCBI Taxonomy" id="2609070"/>
    <lineage>
        <taxon>Eukaryota</taxon>
        <taxon>Metazoa</taxon>
        <taxon>Chordata</taxon>
        <taxon>Craniata</taxon>
        <taxon>Vertebrata</taxon>
        <taxon>Euteleostomi</taxon>
        <taxon>Actinopterygii</taxon>
        <taxon>Neopterygii</taxon>
        <taxon>Teleostei</taxon>
        <taxon>Ostariophysi</taxon>
        <taxon>Gymnotiformes</taxon>
        <taxon>Gymnotoidei</taxon>
        <taxon>Gymnotidae</taxon>
        <taxon>Electrophorus</taxon>
    </lineage>
</organism>
<protein>
    <recommendedName>
        <fullName evidence="6">LRRNT domain-containing protein</fullName>
    </recommendedName>
</protein>
<evidence type="ECO:0000256" key="3">
    <source>
        <dbReference type="ARBA" id="ARBA00022737"/>
    </source>
</evidence>
<dbReference type="AlphaFoldDB" id="A0AAD8ZK46"/>
<evidence type="ECO:0000256" key="5">
    <source>
        <dbReference type="SAM" id="MobiDB-lite"/>
    </source>
</evidence>